<organism evidence="3 4">
    <name type="scientific">Gryllotalpicola kribbensis</name>
    <dbReference type="NCBI Taxonomy" id="993084"/>
    <lineage>
        <taxon>Bacteria</taxon>
        <taxon>Bacillati</taxon>
        <taxon>Actinomycetota</taxon>
        <taxon>Actinomycetes</taxon>
        <taxon>Micrococcales</taxon>
        <taxon>Microbacteriaceae</taxon>
        <taxon>Gryllotalpicola</taxon>
    </lineage>
</organism>
<feature type="transmembrane region" description="Helical" evidence="2">
    <location>
        <begin position="160"/>
        <end position="182"/>
    </location>
</feature>
<gene>
    <name evidence="3" type="ORF">GCM10022288_12630</name>
</gene>
<keyword evidence="2" id="KW-1133">Transmembrane helix</keyword>
<keyword evidence="2" id="KW-0812">Transmembrane</keyword>
<name>A0ABP8APS9_9MICO</name>
<keyword evidence="2" id="KW-0472">Membrane</keyword>
<proteinExistence type="predicted"/>
<reference evidence="4" key="1">
    <citation type="journal article" date="2019" name="Int. J. Syst. Evol. Microbiol.">
        <title>The Global Catalogue of Microorganisms (GCM) 10K type strain sequencing project: providing services to taxonomists for standard genome sequencing and annotation.</title>
        <authorList>
            <consortium name="The Broad Institute Genomics Platform"/>
            <consortium name="The Broad Institute Genome Sequencing Center for Infectious Disease"/>
            <person name="Wu L."/>
            <person name="Ma J."/>
        </authorList>
    </citation>
    <scope>NUCLEOTIDE SEQUENCE [LARGE SCALE GENOMIC DNA]</scope>
    <source>
        <strain evidence="4">JCM 17593</strain>
    </source>
</reference>
<comment type="caution">
    <text evidence="3">The sequence shown here is derived from an EMBL/GenBank/DDBJ whole genome shotgun (WGS) entry which is preliminary data.</text>
</comment>
<sequence length="240" mass="24061">MTGFTADVASTSRPAPAHARSPRPRRRRANPGSAAGRAAQGRAALRSADTRRAAAPTAKSRLIAAARLALPPITFAWGAITLLFAGFVITVAAMFAAANPGGTPASDPVAAVDDALGTVAADSGALAPAFTAVPALIALVHLAALVLAVSVLVRRRVGLVGRVTAGAVLVVVAAAAVPFWAGVIRTPEAPGPDVVAWVTVFLVPTVVVLVLELAVKAPGRAHRGAAEAARATSSTAPSHR</sequence>
<evidence type="ECO:0000256" key="1">
    <source>
        <dbReference type="SAM" id="MobiDB-lite"/>
    </source>
</evidence>
<feature type="transmembrane region" description="Helical" evidence="2">
    <location>
        <begin position="75"/>
        <end position="98"/>
    </location>
</feature>
<dbReference type="Proteomes" id="UP001500213">
    <property type="component" value="Unassembled WGS sequence"/>
</dbReference>
<dbReference type="RefSeq" id="WP_344774981.1">
    <property type="nucleotide sequence ID" value="NZ_BAABBX010000009.1"/>
</dbReference>
<evidence type="ECO:0000313" key="4">
    <source>
        <dbReference type="Proteomes" id="UP001500213"/>
    </source>
</evidence>
<feature type="compositionally biased region" description="Low complexity" evidence="1">
    <location>
        <begin position="30"/>
        <end position="47"/>
    </location>
</feature>
<evidence type="ECO:0000313" key="3">
    <source>
        <dbReference type="EMBL" id="GAA4187524.1"/>
    </source>
</evidence>
<dbReference type="EMBL" id="BAABBX010000009">
    <property type="protein sequence ID" value="GAA4187524.1"/>
    <property type="molecule type" value="Genomic_DNA"/>
</dbReference>
<feature type="region of interest" description="Disordered" evidence="1">
    <location>
        <begin position="1"/>
        <end position="52"/>
    </location>
</feature>
<accession>A0ABP8APS9</accession>
<keyword evidence="4" id="KW-1185">Reference proteome</keyword>
<feature type="compositionally biased region" description="Basic residues" evidence="1">
    <location>
        <begin position="20"/>
        <end position="29"/>
    </location>
</feature>
<feature type="transmembrane region" description="Helical" evidence="2">
    <location>
        <begin position="132"/>
        <end position="153"/>
    </location>
</feature>
<feature type="compositionally biased region" description="Low complexity" evidence="1">
    <location>
        <begin position="9"/>
        <end position="19"/>
    </location>
</feature>
<feature type="transmembrane region" description="Helical" evidence="2">
    <location>
        <begin position="194"/>
        <end position="215"/>
    </location>
</feature>
<evidence type="ECO:0000256" key="2">
    <source>
        <dbReference type="SAM" id="Phobius"/>
    </source>
</evidence>
<protein>
    <submittedName>
        <fullName evidence="3">Uncharacterized protein</fullName>
    </submittedName>
</protein>